<keyword evidence="3 4" id="KW-0472">Membrane</keyword>
<feature type="transmembrane region" description="Helical" evidence="4">
    <location>
        <begin position="294"/>
        <end position="311"/>
    </location>
</feature>
<dbReference type="SUPFAM" id="SSF103473">
    <property type="entry name" value="MFS general substrate transporter"/>
    <property type="match status" value="1"/>
</dbReference>
<feature type="transmembrane region" description="Helical" evidence="4">
    <location>
        <begin position="317"/>
        <end position="334"/>
    </location>
</feature>
<dbReference type="AlphaFoldDB" id="A0A2R4XL58"/>
<dbReference type="PROSITE" id="PS50850">
    <property type="entry name" value="MFS"/>
    <property type="match status" value="1"/>
</dbReference>
<proteinExistence type="predicted"/>
<evidence type="ECO:0000259" key="5">
    <source>
        <dbReference type="PROSITE" id="PS50850"/>
    </source>
</evidence>
<dbReference type="PANTHER" id="PTHR11360:SF284">
    <property type="entry name" value="EG:103B4.3 PROTEIN-RELATED"/>
    <property type="match status" value="1"/>
</dbReference>
<evidence type="ECO:0000313" key="7">
    <source>
        <dbReference type="Proteomes" id="UP000244571"/>
    </source>
</evidence>
<sequence length="417" mass="44778">MSSSRRLLSDSTIAIMVLVLCFGFNMAGRGIADTYVAFLLPLESEFGWSRTAISSVYSIYMLANGLSAPFIGVLFDRFGPRVVYTVGLTIMGSAYFLAGSLQNIWQLYLCIGLAGGIGISALGMVPATTLISRWFRTRTSTAIGLAYAGFGAGSLLIVPFAQYMIDWQGWRTAYYTLGTILLAALPVILVLPWKRIHAGPADFQAEARPAGQSRMSMEPLRAAMKTRAFWSLAQAFFFTAFSTYVIMVQTIVFLVDSGFTALEAATAFGFAGMLSVFGVSSAGWLADRFGARKTVTATFVCTFLGIILLFVLSYYPLQLVLACYVLLFGISQGARGPIISTISARVFPGRAQATIYGTIYACMSLGAGLGAYASGLLYDLSGSYRLGFAASMIGVLLAVSPFWTTSAIASSRMKSQT</sequence>
<feature type="transmembrane region" description="Helical" evidence="4">
    <location>
        <begin position="104"/>
        <end position="130"/>
    </location>
</feature>
<feature type="transmembrane region" description="Helical" evidence="4">
    <location>
        <begin position="82"/>
        <end position="98"/>
    </location>
</feature>
<dbReference type="InterPro" id="IPR020846">
    <property type="entry name" value="MFS_dom"/>
</dbReference>
<dbReference type="EMBL" id="CP028901">
    <property type="protein sequence ID" value="AWB34513.1"/>
    <property type="molecule type" value="Genomic_DNA"/>
</dbReference>
<feature type="transmembrane region" description="Helical" evidence="4">
    <location>
        <begin position="267"/>
        <end position="287"/>
    </location>
</feature>
<dbReference type="GO" id="GO:0022857">
    <property type="term" value="F:transmembrane transporter activity"/>
    <property type="evidence" value="ECO:0007669"/>
    <property type="project" value="InterPro"/>
</dbReference>
<gene>
    <name evidence="6" type="ORF">DBV39_13225</name>
</gene>
<dbReference type="PANTHER" id="PTHR11360">
    <property type="entry name" value="MONOCARBOXYLATE TRANSPORTER"/>
    <property type="match status" value="1"/>
</dbReference>
<dbReference type="Pfam" id="PF07690">
    <property type="entry name" value="MFS_1"/>
    <property type="match status" value="1"/>
</dbReference>
<feature type="transmembrane region" description="Helical" evidence="4">
    <location>
        <begin position="56"/>
        <end position="75"/>
    </location>
</feature>
<dbReference type="KEGG" id="boz:DBV39_13225"/>
<dbReference type="InterPro" id="IPR050327">
    <property type="entry name" value="Proton-linked_MCT"/>
</dbReference>
<keyword evidence="1 4" id="KW-0812">Transmembrane</keyword>
<dbReference type="RefSeq" id="WP_108621929.1">
    <property type="nucleotide sequence ID" value="NZ_CP028901.1"/>
</dbReference>
<feature type="transmembrane region" description="Helical" evidence="4">
    <location>
        <begin position="384"/>
        <end position="404"/>
    </location>
</feature>
<keyword evidence="7" id="KW-1185">Reference proteome</keyword>
<accession>A0A2R4XL58</accession>
<dbReference type="CDD" id="cd17355">
    <property type="entry name" value="MFS_YcxA_like"/>
    <property type="match status" value="1"/>
</dbReference>
<name>A0A2R4XL58_9BURK</name>
<protein>
    <submittedName>
        <fullName evidence="6">MFS transporter</fullName>
    </submittedName>
</protein>
<evidence type="ECO:0000256" key="2">
    <source>
        <dbReference type="ARBA" id="ARBA00022989"/>
    </source>
</evidence>
<dbReference type="OrthoDB" id="146345at2"/>
<reference evidence="6 7" key="1">
    <citation type="submission" date="2018-04" db="EMBL/GenBank/DDBJ databases">
        <title>Bordetella sp. HZ20 isolated from seawater.</title>
        <authorList>
            <person name="Sun C."/>
        </authorList>
    </citation>
    <scope>NUCLEOTIDE SEQUENCE [LARGE SCALE GENOMIC DNA]</scope>
    <source>
        <strain evidence="6 7">HZ20</strain>
    </source>
</reference>
<dbReference type="Proteomes" id="UP000244571">
    <property type="component" value="Chromosome"/>
</dbReference>
<evidence type="ECO:0000256" key="3">
    <source>
        <dbReference type="ARBA" id="ARBA00023136"/>
    </source>
</evidence>
<feature type="transmembrane region" description="Helical" evidence="4">
    <location>
        <begin position="142"/>
        <end position="161"/>
    </location>
</feature>
<feature type="domain" description="Major facilitator superfamily (MFS) profile" evidence="5">
    <location>
        <begin position="16"/>
        <end position="417"/>
    </location>
</feature>
<feature type="transmembrane region" description="Helical" evidence="4">
    <location>
        <begin position="229"/>
        <end position="255"/>
    </location>
</feature>
<dbReference type="Gene3D" id="1.20.1250.20">
    <property type="entry name" value="MFS general substrate transporter like domains"/>
    <property type="match status" value="1"/>
</dbReference>
<feature type="transmembrane region" description="Helical" evidence="4">
    <location>
        <begin position="355"/>
        <end position="378"/>
    </location>
</feature>
<keyword evidence="2 4" id="KW-1133">Transmembrane helix</keyword>
<evidence type="ECO:0000256" key="1">
    <source>
        <dbReference type="ARBA" id="ARBA00022692"/>
    </source>
</evidence>
<dbReference type="InterPro" id="IPR011701">
    <property type="entry name" value="MFS"/>
</dbReference>
<dbReference type="InterPro" id="IPR036259">
    <property type="entry name" value="MFS_trans_sf"/>
</dbReference>
<feature type="transmembrane region" description="Helical" evidence="4">
    <location>
        <begin position="173"/>
        <end position="193"/>
    </location>
</feature>
<evidence type="ECO:0000256" key="4">
    <source>
        <dbReference type="SAM" id="Phobius"/>
    </source>
</evidence>
<evidence type="ECO:0000313" key="6">
    <source>
        <dbReference type="EMBL" id="AWB34513.1"/>
    </source>
</evidence>
<organism evidence="6 7">
    <name type="scientific">Orrella marina</name>
    <dbReference type="NCBI Taxonomy" id="2163011"/>
    <lineage>
        <taxon>Bacteria</taxon>
        <taxon>Pseudomonadati</taxon>
        <taxon>Pseudomonadota</taxon>
        <taxon>Betaproteobacteria</taxon>
        <taxon>Burkholderiales</taxon>
        <taxon>Alcaligenaceae</taxon>
        <taxon>Orrella</taxon>
    </lineage>
</organism>